<name>A0A834SYR2_9FABA</name>
<evidence type="ECO:0000313" key="2">
    <source>
        <dbReference type="Proteomes" id="UP000634136"/>
    </source>
</evidence>
<dbReference type="Proteomes" id="UP000634136">
    <property type="component" value="Unassembled WGS sequence"/>
</dbReference>
<comment type="caution">
    <text evidence="1">The sequence shown here is derived from an EMBL/GenBank/DDBJ whole genome shotgun (WGS) entry which is preliminary data.</text>
</comment>
<dbReference type="EMBL" id="JAAIUW010000012">
    <property type="protein sequence ID" value="KAF7805949.1"/>
    <property type="molecule type" value="Genomic_DNA"/>
</dbReference>
<protein>
    <submittedName>
        <fullName evidence="1">Uncharacterized protein</fullName>
    </submittedName>
</protein>
<proteinExistence type="predicted"/>
<accession>A0A834SYR2</accession>
<evidence type="ECO:0000313" key="1">
    <source>
        <dbReference type="EMBL" id="KAF7805949.1"/>
    </source>
</evidence>
<sequence>MAQYLKANENKMKQKLSKSVVPGKVAQNNKACFPDRDGVV</sequence>
<reference evidence="1" key="1">
    <citation type="submission" date="2020-09" db="EMBL/GenBank/DDBJ databases">
        <title>Genome-Enabled Discovery of Anthraquinone Biosynthesis in Senna tora.</title>
        <authorList>
            <person name="Kang S.-H."/>
            <person name="Pandey R.P."/>
            <person name="Lee C.-M."/>
            <person name="Sim J.-S."/>
            <person name="Jeong J.-T."/>
            <person name="Choi B.-S."/>
            <person name="Jung M."/>
            <person name="Ginzburg D."/>
            <person name="Zhao K."/>
            <person name="Won S.Y."/>
            <person name="Oh T.-J."/>
            <person name="Yu Y."/>
            <person name="Kim N.-H."/>
            <person name="Lee O.R."/>
            <person name="Lee T.-H."/>
            <person name="Bashyal P."/>
            <person name="Kim T.-S."/>
            <person name="Lee W.-H."/>
            <person name="Kawkins C."/>
            <person name="Kim C.-K."/>
            <person name="Kim J.S."/>
            <person name="Ahn B.O."/>
            <person name="Rhee S.Y."/>
            <person name="Sohng J.K."/>
        </authorList>
    </citation>
    <scope>NUCLEOTIDE SEQUENCE</scope>
    <source>
        <tissue evidence="1">Leaf</tissue>
    </source>
</reference>
<dbReference type="AlphaFoldDB" id="A0A834SYR2"/>
<keyword evidence="2" id="KW-1185">Reference proteome</keyword>
<gene>
    <name evidence="1" type="ORF">G2W53_038110</name>
</gene>
<organism evidence="1 2">
    <name type="scientific">Senna tora</name>
    <dbReference type="NCBI Taxonomy" id="362788"/>
    <lineage>
        <taxon>Eukaryota</taxon>
        <taxon>Viridiplantae</taxon>
        <taxon>Streptophyta</taxon>
        <taxon>Embryophyta</taxon>
        <taxon>Tracheophyta</taxon>
        <taxon>Spermatophyta</taxon>
        <taxon>Magnoliopsida</taxon>
        <taxon>eudicotyledons</taxon>
        <taxon>Gunneridae</taxon>
        <taxon>Pentapetalae</taxon>
        <taxon>rosids</taxon>
        <taxon>fabids</taxon>
        <taxon>Fabales</taxon>
        <taxon>Fabaceae</taxon>
        <taxon>Caesalpinioideae</taxon>
        <taxon>Cassia clade</taxon>
        <taxon>Senna</taxon>
    </lineage>
</organism>